<gene>
    <name evidence="2" type="ORF">OJAV_G00114340</name>
</gene>
<dbReference type="InterPro" id="IPR012674">
    <property type="entry name" value="Calycin"/>
</dbReference>
<accession>A0A437CX07</accession>
<evidence type="ECO:0000313" key="3">
    <source>
        <dbReference type="Proteomes" id="UP000283210"/>
    </source>
</evidence>
<feature type="signal peptide" evidence="1">
    <location>
        <begin position="1"/>
        <end position="21"/>
    </location>
</feature>
<name>A0A437CX07_ORYJA</name>
<sequence length="219" mass="24878">MSAGKISALLLLLLAVIGSHAAPNPSECEGLTKRLKTKDLNKIFRNWVLVWSVSDHEQGDELLSNISSSHVEFRPFPETKTFSYIERNVYNQNLSSCTTYFMNVTVPSDNDEIQTLRVDNIRLEVDGQPEEYNDTGAVDFCESCPNCLMIVYKTSTVRFLLNYKEEGLHRNVELDKASHDDHKKLADCLGFPDKKPYVYDGVADFCHRKSAPEGRLERP</sequence>
<dbReference type="OMA" id="HEIYGEW"/>
<organism evidence="2 3">
    <name type="scientific">Oryzias javanicus</name>
    <name type="common">Javanese ricefish</name>
    <name type="synonym">Aplocheilus javanicus</name>
    <dbReference type="NCBI Taxonomy" id="123683"/>
    <lineage>
        <taxon>Eukaryota</taxon>
        <taxon>Metazoa</taxon>
        <taxon>Chordata</taxon>
        <taxon>Craniata</taxon>
        <taxon>Vertebrata</taxon>
        <taxon>Euteleostomi</taxon>
        <taxon>Actinopterygii</taxon>
        <taxon>Neopterygii</taxon>
        <taxon>Teleostei</taxon>
        <taxon>Neoteleostei</taxon>
        <taxon>Acanthomorphata</taxon>
        <taxon>Ovalentaria</taxon>
        <taxon>Atherinomorphae</taxon>
        <taxon>Beloniformes</taxon>
        <taxon>Adrianichthyidae</taxon>
        <taxon>Oryziinae</taxon>
        <taxon>Oryzias</taxon>
    </lineage>
</organism>
<proteinExistence type="predicted"/>
<feature type="chain" id="PRO_5019317921" description="Apolipoprotein M" evidence="1">
    <location>
        <begin position="22"/>
        <end position="219"/>
    </location>
</feature>
<evidence type="ECO:0000256" key="1">
    <source>
        <dbReference type="SAM" id="SignalP"/>
    </source>
</evidence>
<evidence type="ECO:0000313" key="2">
    <source>
        <dbReference type="EMBL" id="RVE67161.1"/>
    </source>
</evidence>
<keyword evidence="1" id="KW-0732">Signal</keyword>
<keyword evidence="3" id="KW-1185">Reference proteome</keyword>
<dbReference type="EMBL" id="CM012447">
    <property type="protein sequence ID" value="RVE67161.1"/>
    <property type="molecule type" value="Genomic_DNA"/>
</dbReference>
<protein>
    <recommendedName>
        <fullName evidence="4">Apolipoprotein M</fullName>
    </recommendedName>
</protein>
<dbReference type="Gene3D" id="2.40.128.20">
    <property type="match status" value="1"/>
</dbReference>
<dbReference type="OrthoDB" id="8929479at2759"/>
<reference evidence="2 3" key="1">
    <citation type="submission" date="2018-11" db="EMBL/GenBank/DDBJ databases">
        <authorList>
            <person name="Lopez-Roques C."/>
            <person name="Donnadieu C."/>
            <person name="Bouchez O."/>
            <person name="Klopp C."/>
            <person name="Cabau C."/>
            <person name="Zahm M."/>
        </authorList>
    </citation>
    <scope>NUCLEOTIDE SEQUENCE [LARGE SCALE GENOMIC DNA]</scope>
    <source>
        <strain evidence="2">RS831</strain>
        <tissue evidence="2">Whole body</tissue>
    </source>
</reference>
<dbReference type="Proteomes" id="UP000283210">
    <property type="component" value="Chromosome 11"/>
</dbReference>
<dbReference type="AlphaFoldDB" id="A0A437CX07"/>
<evidence type="ECO:0008006" key="4">
    <source>
        <dbReference type="Google" id="ProtNLM"/>
    </source>
</evidence>
<reference evidence="2 3" key="2">
    <citation type="submission" date="2019-01" db="EMBL/GenBank/DDBJ databases">
        <title>A chromosome length genome reference of the Java medaka (oryzias javanicus).</title>
        <authorList>
            <person name="Herpin A."/>
            <person name="Takehana Y."/>
            <person name="Naruse K."/>
            <person name="Ansai S."/>
            <person name="Kawaguchi M."/>
        </authorList>
    </citation>
    <scope>NUCLEOTIDE SEQUENCE [LARGE SCALE GENOMIC DNA]</scope>
    <source>
        <strain evidence="2">RS831</strain>
        <tissue evidence="2">Whole body</tissue>
    </source>
</reference>